<feature type="domain" description="Bacteriophage phiJL001 Gp84 C-terminal" evidence="1">
    <location>
        <begin position="201"/>
        <end position="276"/>
    </location>
</feature>
<proteinExistence type="predicted"/>
<dbReference type="NCBIfam" id="TIGR02218">
    <property type="entry name" value="phg_TIGR02218"/>
    <property type="match status" value="1"/>
</dbReference>
<protein>
    <recommendedName>
        <fullName evidence="1">Bacteriophage phiJL001 Gp84 C-terminal domain-containing protein</fullName>
    </recommendedName>
</protein>
<evidence type="ECO:0000259" key="1">
    <source>
        <dbReference type="Pfam" id="PF09356"/>
    </source>
</evidence>
<dbReference type="InterPro" id="IPR011928">
    <property type="entry name" value="Phage_phiJL001_Gp84"/>
</dbReference>
<organism evidence="2 3">
    <name type="scientific">Xanthomonas phage XAJ2</name>
    <dbReference type="NCBI Taxonomy" id="1775249"/>
    <lineage>
        <taxon>Viruses</taxon>
        <taxon>Duplodnaviria</taxon>
        <taxon>Heunggongvirae</taxon>
        <taxon>Uroviricota</taxon>
        <taxon>Caudoviricetes</taxon>
        <taxon>Caudoviricetes incertae sedis</taxon>
        <taxon>Xajduovirus</taxon>
        <taxon>Xajduovirus XAJ2</taxon>
    </lineage>
</organism>
<evidence type="ECO:0000313" key="2">
    <source>
        <dbReference type="EMBL" id="AMW36138.1"/>
    </source>
</evidence>
<evidence type="ECO:0000313" key="3">
    <source>
        <dbReference type="Proteomes" id="UP000225190"/>
    </source>
</evidence>
<sequence>MKNIPVQLLNHMAGDVTTVCTLIKIKCVGAFAGRVYGFTSLDADIVYNDGLDNINYMSNNGFAPEALESSADLSVGNTDMIGYATDTGLTIEEIRQGLLDFAEVTIYRVNYMVLGMGHEVIAYGSCGQAKISGEKWTIEFRSLAQQLKQTINNIWSLTCRAQYGDSRCKKAFEWRTVTVGSVQQSANNRIFNLTEDIAGNIYTLGVVKFLTGPNAGLEMEVDLHQGSAIYLALPLSRPISTNEQLQIRTDCDKTFATCRDKKQNVLNFRGEHLTPVSETGLGIPGAYVTVKTS</sequence>
<dbReference type="InterPro" id="IPR018964">
    <property type="entry name" value="Phage_phiJL001_Gp84_C"/>
</dbReference>
<reference evidence="2 3" key="1">
    <citation type="submission" date="2015-11" db="EMBL/GenBank/DDBJ databases">
        <title>Bacteriophages of Xanthomonas arboricola pv. juglandis: Characterization of two phages.</title>
        <authorList>
            <person name="Domotor D."/>
            <person name="Frank T."/>
            <person name="Rakhely G."/>
            <person name="Doffkay Z."/>
            <person name="Schneider G."/>
            <person name="Kovacs T."/>
        </authorList>
    </citation>
    <scope>NUCLEOTIDE SEQUENCE [LARGE SCALE GENOMIC DNA]</scope>
</reference>
<keyword evidence="3" id="KW-1185">Reference proteome</keyword>
<accession>A0A1I9L2F1</accession>
<dbReference type="Pfam" id="PF09931">
    <property type="entry name" value="Phage_phiJL001_Gp84_N"/>
    <property type="match status" value="1"/>
</dbReference>
<name>A0A1I9L2F1_9CAUD</name>
<dbReference type="Pfam" id="PF09356">
    <property type="entry name" value="Phage_BR0599"/>
    <property type="match status" value="1"/>
</dbReference>
<dbReference type="Proteomes" id="UP000225190">
    <property type="component" value="Segment"/>
</dbReference>
<dbReference type="EMBL" id="KU197014">
    <property type="protein sequence ID" value="AMW36138.1"/>
    <property type="molecule type" value="Genomic_DNA"/>
</dbReference>